<dbReference type="PANTHER" id="PTHR44688:SF16">
    <property type="entry name" value="DNA-BINDING TRANSCRIPTIONAL ACTIVATOR DEVR_DOSR"/>
    <property type="match status" value="1"/>
</dbReference>
<dbReference type="InterPro" id="IPR016032">
    <property type="entry name" value="Sig_transdc_resp-reg_C-effctor"/>
</dbReference>
<organism evidence="5 6">
    <name type="scientific">Pseudodesulfovibrio aespoeensis (strain ATCC 700646 / DSM 10631 / Aspo-2)</name>
    <name type="common">Desulfovibrio aespoeensis</name>
    <dbReference type="NCBI Taxonomy" id="643562"/>
    <lineage>
        <taxon>Bacteria</taxon>
        <taxon>Pseudomonadati</taxon>
        <taxon>Thermodesulfobacteriota</taxon>
        <taxon>Desulfovibrionia</taxon>
        <taxon>Desulfovibrionales</taxon>
        <taxon>Desulfovibrionaceae</taxon>
    </lineage>
</organism>
<keyword evidence="2" id="KW-0238">DNA-binding</keyword>
<protein>
    <submittedName>
        <fullName evidence="5">Regulatory protein LuxR</fullName>
    </submittedName>
</protein>
<proteinExistence type="predicted"/>
<dbReference type="STRING" id="643562.Daes_0841"/>
<dbReference type="Proteomes" id="UP000002191">
    <property type="component" value="Chromosome"/>
</dbReference>
<accession>E6VRC9</accession>
<dbReference type="Pfam" id="PF00196">
    <property type="entry name" value="GerE"/>
    <property type="match status" value="1"/>
</dbReference>
<dbReference type="GO" id="GO:0006355">
    <property type="term" value="P:regulation of DNA-templated transcription"/>
    <property type="evidence" value="ECO:0007669"/>
    <property type="project" value="InterPro"/>
</dbReference>
<dbReference type="SUPFAM" id="SSF46894">
    <property type="entry name" value="C-terminal effector domain of the bipartite response regulators"/>
    <property type="match status" value="1"/>
</dbReference>
<dbReference type="PRINTS" id="PR00038">
    <property type="entry name" value="HTHLUXR"/>
</dbReference>
<feature type="domain" description="HTH luxR-type" evidence="4">
    <location>
        <begin position="353"/>
        <end position="418"/>
    </location>
</feature>
<dbReference type="HOGENOM" id="CLU_041270_0_0_7"/>
<dbReference type="PANTHER" id="PTHR44688">
    <property type="entry name" value="DNA-BINDING TRANSCRIPTIONAL ACTIVATOR DEVR_DOSR"/>
    <property type="match status" value="1"/>
</dbReference>
<reference evidence="6" key="1">
    <citation type="submission" date="2010-12" db="EMBL/GenBank/DDBJ databases">
        <title>Complete sequence of Desulfovibrio aespoeensis Aspo-2.</title>
        <authorList>
            <consortium name="US DOE Joint Genome Institute"/>
            <person name="Lucas S."/>
            <person name="Copeland A."/>
            <person name="Lapidus A."/>
            <person name="Cheng J.-F."/>
            <person name="Goodwin L."/>
            <person name="Pitluck S."/>
            <person name="Chertkov O."/>
            <person name="Misra M."/>
            <person name="Detter J.C."/>
            <person name="Han C."/>
            <person name="Tapia R."/>
            <person name="Land M."/>
            <person name="Hauser L."/>
            <person name="Kyrpides N."/>
            <person name="Ivanova N."/>
            <person name="Ovchinnikova G."/>
            <person name="Pedersen K."/>
            <person name="Jagevall S."/>
            <person name="Hazen T."/>
            <person name="Woyke T."/>
        </authorList>
    </citation>
    <scope>NUCLEOTIDE SEQUENCE [LARGE SCALE GENOMIC DNA]</scope>
    <source>
        <strain evidence="6">ATCC 700646 / DSM 10631 / Aspo-2</strain>
    </source>
</reference>
<evidence type="ECO:0000259" key="4">
    <source>
        <dbReference type="PROSITE" id="PS50043"/>
    </source>
</evidence>
<keyword evidence="3" id="KW-0804">Transcription</keyword>
<dbReference type="eggNOG" id="COG2197">
    <property type="taxonomic scope" value="Bacteria"/>
</dbReference>
<evidence type="ECO:0000256" key="1">
    <source>
        <dbReference type="ARBA" id="ARBA00023015"/>
    </source>
</evidence>
<name>E6VRC9_PSEA9</name>
<evidence type="ECO:0000313" key="5">
    <source>
        <dbReference type="EMBL" id="ADU61858.1"/>
    </source>
</evidence>
<keyword evidence="1" id="KW-0805">Transcription regulation</keyword>
<evidence type="ECO:0000256" key="3">
    <source>
        <dbReference type="ARBA" id="ARBA00023163"/>
    </source>
</evidence>
<dbReference type="AlphaFoldDB" id="E6VRC9"/>
<evidence type="ECO:0000256" key="2">
    <source>
        <dbReference type="ARBA" id="ARBA00023125"/>
    </source>
</evidence>
<dbReference type="InterPro" id="IPR036388">
    <property type="entry name" value="WH-like_DNA-bd_sf"/>
</dbReference>
<dbReference type="PROSITE" id="PS50043">
    <property type="entry name" value="HTH_LUXR_2"/>
    <property type="match status" value="1"/>
</dbReference>
<dbReference type="SMART" id="SM00421">
    <property type="entry name" value="HTH_LUXR"/>
    <property type="match status" value="1"/>
</dbReference>
<dbReference type="KEGG" id="das:Daes_0841"/>
<dbReference type="Gene3D" id="1.10.10.10">
    <property type="entry name" value="Winged helix-like DNA-binding domain superfamily/Winged helix DNA-binding domain"/>
    <property type="match status" value="1"/>
</dbReference>
<evidence type="ECO:0000313" key="6">
    <source>
        <dbReference type="Proteomes" id="UP000002191"/>
    </source>
</evidence>
<dbReference type="EMBL" id="CP002431">
    <property type="protein sequence ID" value="ADU61858.1"/>
    <property type="molecule type" value="Genomic_DNA"/>
</dbReference>
<dbReference type="GO" id="GO:0003677">
    <property type="term" value="F:DNA binding"/>
    <property type="evidence" value="ECO:0007669"/>
    <property type="project" value="UniProtKB-KW"/>
</dbReference>
<sequence>MDHDPNMRTDPSITPLSDTGDVIDAWSDLVLFADAQGTVRATRGQPLGYLPGCDRTGEPFWHGLALGTGSLAETLERFPAMSIHHIACSGGRNYLLRIIPLSDVVAREGGFVVVATDNRPMETLYESYEERLGDNISALSDSITLFNALFDTAKDPTFLMSPAGVVLSANAAAGARLAQAGPDQSRDMPGLGMEAVLAGDSSRIVRRAMDALDPGKVWTGRVTGADDAGGFPAEATLRRVRLTGHSLFQLILHDLSPQVELRADLRDQKAEVEKMNIALTRVIKAVEEDRREMRQTLTSQVRQQMLPALDRIARAEAADVREGYRAVIEERLADLAGGDFSGQAGVGQAGVGQDTALYRLSPREMEVCQLIQLGRTGAEIAGLLNLAFETIQTHRKNIRKKLGLRGTRTSLHAYLRQKPPLS</sequence>
<keyword evidence="6" id="KW-1185">Reference proteome</keyword>
<reference evidence="5 6" key="2">
    <citation type="journal article" date="2014" name="Genome Announc.">
        <title>Complete Genome Sequence of the Subsurface, Mesophilic Sulfate-Reducing Bacterium Desulfovibrio aespoeensis Aspo-2.</title>
        <authorList>
            <person name="Pedersen K."/>
            <person name="Bengtsson A."/>
            <person name="Edlund J."/>
            <person name="Rabe L."/>
            <person name="Hazen T."/>
            <person name="Chakraborty R."/>
            <person name="Goodwin L."/>
            <person name="Shapiro N."/>
        </authorList>
    </citation>
    <scope>NUCLEOTIDE SEQUENCE [LARGE SCALE GENOMIC DNA]</scope>
    <source>
        <strain evidence="6">ATCC 700646 / DSM 10631 / Aspo-2</strain>
    </source>
</reference>
<dbReference type="InterPro" id="IPR000792">
    <property type="entry name" value="Tscrpt_reg_LuxR_C"/>
</dbReference>
<dbReference type="Gene3D" id="3.30.450.20">
    <property type="entry name" value="PAS domain"/>
    <property type="match status" value="1"/>
</dbReference>
<dbReference type="CDD" id="cd06170">
    <property type="entry name" value="LuxR_C_like"/>
    <property type="match status" value="1"/>
</dbReference>
<gene>
    <name evidence="5" type="ordered locus">Daes_0841</name>
</gene>